<protein>
    <submittedName>
        <fullName evidence="1">Uncharacterized protein</fullName>
    </submittedName>
</protein>
<keyword evidence="2" id="KW-1185">Reference proteome</keyword>
<reference evidence="1 2" key="1">
    <citation type="journal article" date="2024" name="G3 (Bethesda)">
        <title>Genome assembly of Hibiscus sabdariffa L. provides insights into metabolisms of medicinal natural products.</title>
        <authorList>
            <person name="Kim T."/>
        </authorList>
    </citation>
    <scope>NUCLEOTIDE SEQUENCE [LARGE SCALE GENOMIC DNA]</scope>
    <source>
        <strain evidence="1">TK-2024</strain>
        <tissue evidence="1">Old leaves</tissue>
    </source>
</reference>
<sequence>MVSDWEESESALSILDKLRLLKAFLKVWNRESFGTVDLQLEVTTELLNDLEERDEGMEDSNKLVEFRRELQGNLWRLLKHRASIWRQKSRILWLREGDRNTHFFSKWKKLEVW</sequence>
<proteinExistence type="predicted"/>
<organism evidence="1 2">
    <name type="scientific">Hibiscus sabdariffa</name>
    <name type="common">roselle</name>
    <dbReference type="NCBI Taxonomy" id="183260"/>
    <lineage>
        <taxon>Eukaryota</taxon>
        <taxon>Viridiplantae</taxon>
        <taxon>Streptophyta</taxon>
        <taxon>Embryophyta</taxon>
        <taxon>Tracheophyta</taxon>
        <taxon>Spermatophyta</taxon>
        <taxon>Magnoliopsida</taxon>
        <taxon>eudicotyledons</taxon>
        <taxon>Gunneridae</taxon>
        <taxon>Pentapetalae</taxon>
        <taxon>rosids</taxon>
        <taxon>malvids</taxon>
        <taxon>Malvales</taxon>
        <taxon>Malvaceae</taxon>
        <taxon>Malvoideae</taxon>
        <taxon>Hibiscus</taxon>
    </lineage>
</organism>
<accession>A0ABR2AP15</accession>
<evidence type="ECO:0000313" key="2">
    <source>
        <dbReference type="Proteomes" id="UP001472677"/>
    </source>
</evidence>
<dbReference type="EMBL" id="JBBPBM010000456">
    <property type="protein sequence ID" value="KAK8495165.1"/>
    <property type="molecule type" value="Genomic_DNA"/>
</dbReference>
<comment type="caution">
    <text evidence="1">The sequence shown here is derived from an EMBL/GenBank/DDBJ whole genome shotgun (WGS) entry which is preliminary data.</text>
</comment>
<evidence type="ECO:0000313" key="1">
    <source>
        <dbReference type="EMBL" id="KAK8495165.1"/>
    </source>
</evidence>
<dbReference type="Proteomes" id="UP001472677">
    <property type="component" value="Unassembled WGS sequence"/>
</dbReference>
<gene>
    <name evidence="1" type="ORF">V6N12_032926</name>
</gene>
<name>A0ABR2AP15_9ROSI</name>